<dbReference type="Proteomes" id="UP000555448">
    <property type="component" value="Unassembled WGS sequence"/>
</dbReference>
<dbReference type="EMBL" id="JACHLR010000010">
    <property type="protein sequence ID" value="MBB4859179.1"/>
    <property type="molecule type" value="Genomic_DNA"/>
</dbReference>
<evidence type="ECO:0000313" key="1">
    <source>
        <dbReference type="EMBL" id="MBB4859179.1"/>
    </source>
</evidence>
<evidence type="ECO:0000313" key="2">
    <source>
        <dbReference type="Proteomes" id="UP000555448"/>
    </source>
</evidence>
<organism evidence="1 2">
    <name type="scientific">Novosphingobium chloroacetimidivorans</name>
    <dbReference type="NCBI Taxonomy" id="1428314"/>
    <lineage>
        <taxon>Bacteria</taxon>
        <taxon>Pseudomonadati</taxon>
        <taxon>Pseudomonadota</taxon>
        <taxon>Alphaproteobacteria</taxon>
        <taxon>Sphingomonadales</taxon>
        <taxon>Sphingomonadaceae</taxon>
        <taxon>Novosphingobium</taxon>
    </lineage>
</organism>
<proteinExistence type="predicted"/>
<name>A0A7W7KBG2_9SPHN</name>
<sequence>MEERGSSRETKMSITFYVTDLDTRIQSVPATISPRELGSFRAFMREQGTATEDDPDGEPERLTYAFDASICRFAIASIARIFGNRHEAIAVIEEAQFLGRLLSFRRKEVTHELSIEVSQRLDGPGELDLANGNAYAVLEALDLEPESIGEITFDELRMRLSLPTVRQAFRDRRIHHRLPFFDVAAALDPHEQSARLVWA</sequence>
<reference evidence="1 2" key="1">
    <citation type="submission" date="2020-08" db="EMBL/GenBank/DDBJ databases">
        <title>Functional genomics of gut bacteria from endangered species of beetles.</title>
        <authorList>
            <person name="Carlos-Shanley C."/>
        </authorList>
    </citation>
    <scope>NUCLEOTIDE SEQUENCE [LARGE SCALE GENOMIC DNA]</scope>
    <source>
        <strain evidence="1 2">S00245</strain>
    </source>
</reference>
<comment type="caution">
    <text evidence="1">The sequence shown here is derived from an EMBL/GenBank/DDBJ whole genome shotgun (WGS) entry which is preliminary data.</text>
</comment>
<keyword evidence="2" id="KW-1185">Reference proteome</keyword>
<dbReference type="AlphaFoldDB" id="A0A7W7KBG2"/>
<protein>
    <submittedName>
        <fullName evidence="1">Uncharacterized protein</fullName>
    </submittedName>
</protein>
<gene>
    <name evidence="1" type="ORF">HNO88_002508</name>
</gene>
<accession>A0A7W7KBG2</accession>